<feature type="signal peptide" evidence="2">
    <location>
        <begin position="1"/>
        <end position="23"/>
    </location>
</feature>
<dbReference type="Proteomes" id="UP000095003">
    <property type="component" value="Unassembled WGS sequence"/>
</dbReference>
<evidence type="ECO:0000313" key="4">
    <source>
        <dbReference type="EMBL" id="ODM09675.1"/>
    </source>
</evidence>
<feature type="chain" id="PRO_5038424642" evidence="2">
    <location>
        <begin position="24"/>
        <end position="549"/>
    </location>
</feature>
<dbReference type="AlphaFoldDB" id="A0A1E3ALP0"/>
<evidence type="ECO:0000313" key="5">
    <source>
        <dbReference type="Proteomes" id="UP000095003"/>
    </source>
</evidence>
<comment type="caution">
    <text evidence="4">The sequence shown here is derived from an EMBL/GenBank/DDBJ whole genome shotgun (WGS) entry which is preliminary data.</text>
</comment>
<proteinExistence type="predicted"/>
<dbReference type="Pfam" id="PF12010">
    <property type="entry name" value="DUF3502"/>
    <property type="match status" value="1"/>
</dbReference>
<dbReference type="InterPro" id="IPR022627">
    <property type="entry name" value="DUF3502"/>
</dbReference>
<gene>
    <name evidence="4" type="ORF">BEH84_04042</name>
</gene>
<dbReference type="Gene3D" id="3.40.190.10">
    <property type="entry name" value="Periplasmic binding protein-like II"/>
    <property type="match status" value="1"/>
</dbReference>
<dbReference type="RefSeq" id="WP_069158161.1">
    <property type="nucleotide sequence ID" value="NZ_DBFYTC010000247.1"/>
</dbReference>
<reference evidence="4 5" key="1">
    <citation type="submission" date="2016-07" db="EMBL/GenBank/DDBJ databases">
        <title>Characterization of isolates of Eisenbergiella tayi derived from blood cultures, using whole genome sequencing.</title>
        <authorList>
            <person name="Burdz T."/>
            <person name="Wiebe D."/>
            <person name="Huynh C."/>
            <person name="Bernard K."/>
        </authorList>
    </citation>
    <scope>NUCLEOTIDE SEQUENCE [LARGE SCALE GENOMIC DNA]</scope>
    <source>
        <strain evidence="4 5">NML 120489</strain>
    </source>
</reference>
<feature type="region of interest" description="Disordered" evidence="1">
    <location>
        <begin position="24"/>
        <end position="51"/>
    </location>
</feature>
<evidence type="ECO:0000259" key="3">
    <source>
        <dbReference type="Pfam" id="PF12010"/>
    </source>
</evidence>
<evidence type="ECO:0000256" key="2">
    <source>
        <dbReference type="SAM" id="SignalP"/>
    </source>
</evidence>
<keyword evidence="2" id="KW-0732">Signal</keyword>
<protein>
    <submittedName>
        <fullName evidence="4">Bacterial extracellular solute-binding protein</fullName>
    </submittedName>
</protein>
<accession>A0A1E3ALP0</accession>
<sequence length="549" mass="60599">MKIKRLLSLGIAVVLAIMTTACGTSGTDSTPAKATNSAEVAQSETGTGETGTDAFAGLPDELDIGKDVAAVPEMYSNVDLSKSVNINIYMVGDTPSDWEKVAEEANEYLKPFNTTISATFLSYSDYTTLYPLALQGEDCDIIYTAGWCFLGSEAAKGSFVELTDDFMNSYMPLTTKYQHSDSYAEVMVGGKIYCIPQNMTEASQKFVAIRQDLAEKYGITELKTWDDYMNYLLTIAEQETPESGIYAYAAATDNNELWDVYREGYNVRTAVDNDLLDLTYIYKDENTIPAAEDIQLVYQTDEFRGFCDDMKKLADAGVWSRSALTNSVTDDEAFAALQGASVAWNSSVFTYIKTAEQTEGVECAVYDLASDKPTAAAYGNGGMAIASSSRNPERAAMILDIMENDTYLNQLIILGIEGVHYEMQDEEHYMETDKAADYPIWGTSASWAIKNYKLTDASMDPRQVAIEASIEERGETSPTRTFAFDDSEISEYTAAIKNILNDYVPSLQLGLTKDIDGALDEMMAKLESAGLQIYMDEFVKQYNAWVAEQ</sequence>
<organism evidence="4 5">
    <name type="scientific">Eisenbergiella tayi</name>
    <dbReference type="NCBI Taxonomy" id="1432052"/>
    <lineage>
        <taxon>Bacteria</taxon>
        <taxon>Bacillati</taxon>
        <taxon>Bacillota</taxon>
        <taxon>Clostridia</taxon>
        <taxon>Lachnospirales</taxon>
        <taxon>Lachnospiraceae</taxon>
        <taxon>Eisenbergiella</taxon>
    </lineage>
</organism>
<feature type="compositionally biased region" description="Polar residues" evidence="1">
    <location>
        <begin position="24"/>
        <end position="47"/>
    </location>
</feature>
<dbReference type="PROSITE" id="PS51257">
    <property type="entry name" value="PROKAR_LIPOPROTEIN"/>
    <property type="match status" value="1"/>
</dbReference>
<name>A0A1E3ALP0_9FIRM</name>
<evidence type="ECO:0000256" key="1">
    <source>
        <dbReference type="SAM" id="MobiDB-lite"/>
    </source>
</evidence>
<dbReference type="EMBL" id="MCGI01000004">
    <property type="protein sequence ID" value="ODM09675.1"/>
    <property type="molecule type" value="Genomic_DNA"/>
</dbReference>
<feature type="domain" description="DUF3502" evidence="3">
    <location>
        <begin position="479"/>
        <end position="547"/>
    </location>
</feature>
<dbReference type="SUPFAM" id="SSF53850">
    <property type="entry name" value="Periplasmic binding protein-like II"/>
    <property type="match status" value="1"/>
</dbReference>